<dbReference type="HOGENOM" id="CLU_1945303_0_0_7"/>
<evidence type="ECO:0000313" key="1">
    <source>
        <dbReference type="EMBL" id="AFM23715.1"/>
    </source>
</evidence>
<dbReference type="Proteomes" id="UP000006055">
    <property type="component" value="Chromosome"/>
</dbReference>
<organism evidence="1 2">
    <name type="scientific">Desulfomonile tiedjei (strain ATCC 49306 / DSM 6799 / DCB-1)</name>
    <dbReference type="NCBI Taxonomy" id="706587"/>
    <lineage>
        <taxon>Bacteria</taxon>
        <taxon>Pseudomonadati</taxon>
        <taxon>Thermodesulfobacteriota</taxon>
        <taxon>Desulfomonilia</taxon>
        <taxon>Desulfomonilales</taxon>
        <taxon>Desulfomonilaceae</taxon>
        <taxon>Desulfomonile</taxon>
    </lineage>
</organism>
<dbReference type="EMBL" id="CP003360">
    <property type="protein sequence ID" value="AFM23715.1"/>
    <property type="molecule type" value="Genomic_DNA"/>
</dbReference>
<dbReference type="KEGG" id="dti:Desti_0997"/>
<evidence type="ECO:0000313" key="2">
    <source>
        <dbReference type="Proteomes" id="UP000006055"/>
    </source>
</evidence>
<dbReference type="AlphaFoldDB" id="I4C2C4"/>
<evidence type="ECO:0008006" key="3">
    <source>
        <dbReference type="Google" id="ProtNLM"/>
    </source>
</evidence>
<accession>I4C2C4</accession>
<name>I4C2C4_DESTA</name>
<proteinExistence type="predicted"/>
<keyword evidence="2" id="KW-1185">Reference proteome</keyword>
<protein>
    <recommendedName>
        <fullName evidence="3">Bacterial EndoU nuclease domain-containing protein</fullName>
    </recommendedName>
</protein>
<gene>
    <name evidence="1" type="ordered locus">Desti_0997</name>
</gene>
<sequence length="129" mass="15315">MYQCKSQPITARKNKRVIEEARRFIAEWRAESRASRPCVRVRLFGRKERVFIDDFHYHIEKKSPADMIGRYRLVPCVKELLKHSEEKPVINEKGNWELEGVTPDGKVFRVIIRPEKRGGCLQSFYPVRK</sequence>
<reference evidence="2" key="1">
    <citation type="submission" date="2012-06" db="EMBL/GenBank/DDBJ databases">
        <title>Complete sequence of chromosome of Desulfomonile tiedjei DSM 6799.</title>
        <authorList>
            <person name="Lucas S."/>
            <person name="Copeland A."/>
            <person name="Lapidus A."/>
            <person name="Glavina del Rio T."/>
            <person name="Dalin E."/>
            <person name="Tice H."/>
            <person name="Bruce D."/>
            <person name="Goodwin L."/>
            <person name="Pitluck S."/>
            <person name="Peters L."/>
            <person name="Ovchinnikova G."/>
            <person name="Zeytun A."/>
            <person name="Lu M."/>
            <person name="Kyrpides N."/>
            <person name="Mavromatis K."/>
            <person name="Ivanova N."/>
            <person name="Brettin T."/>
            <person name="Detter J.C."/>
            <person name="Han C."/>
            <person name="Larimer F."/>
            <person name="Land M."/>
            <person name="Hauser L."/>
            <person name="Markowitz V."/>
            <person name="Cheng J.-F."/>
            <person name="Hugenholtz P."/>
            <person name="Woyke T."/>
            <person name="Wu D."/>
            <person name="Spring S."/>
            <person name="Schroeder M."/>
            <person name="Brambilla E."/>
            <person name="Klenk H.-P."/>
            <person name="Eisen J.A."/>
        </authorList>
    </citation>
    <scope>NUCLEOTIDE SEQUENCE [LARGE SCALE GENOMIC DNA]</scope>
    <source>
        <strain evidence="2">ATCC 49306 / DSM 6799 / DCB-1</strain>
    </source>
</reference>